<keyword evidence="3 7" id="KW-0812">Transmembrane</keyword>
<proteinExistence type="inferred from homology"/>
<feature type="transmembrane region" description="Helical" evidence="7">
    <location>
        <begin position="223"/>
        <end position="249"/>
    </location>
</feature>
<feature type="transmembrane region" description="Helical" evidence="7">
    <location>
        <begin position="116"/>
        <end position="137"/>
    </location>
</feature>
<dbReference type="Proteomes" id="UP001152320">
    <property type="component" value="Chromosome 2"/>
</dbReference>
<keyword evidence="9" id="KW-1185">Reference proteome</keyword>
<evidence type="ECO:0000256" key="4">
    <source>
        <dbReference type="ARBA" id="ARBA00022989"/>
    </source>
</evidence>
<keyword evidence="5 7" id="KW-0472">Membrane</keyword>
<dbReference type="EMBL" id="JAIZAY010000002">
    <property type="protein sequence ID" value="KAJ8046908.1"/>
    <property type="molecule type" value="Genomic_DNA"/>
</dbReference>
<evidence type="ECO:0000256" key="1">
    <source>
        <dbReference type="ARBA" id="ARBA00004141"/>
    </source>
</evidence>
<name>A0A9Q1CKH8_HOLLE</name>
<dbReference type="Pfam" id="PF10160">
    <property type="entry name" value="Tmemb_40"/>
    <property type="match status" value="1"/>
</dbReference>
<feature type="transmembrane region" description="Helical" evidence="7">
    <location>
        <begin position="185"/>
        <end position="203"/>
    </location>
</feature>
<evidence type="ECO:0000256" key="5">
    <source>
        <dbReference type="ARBA" id="ARBA00023136"/>
    </source>
</evidence>
<organism evidence="8 9">
    <name type="scientific">Holothuria leucospilota</name>
    <name type="common">Black long sea cucumber</name>
    <name type="synonym">Mertensiothuria leucospilota</name>
    <dbReference type="NCBI Taxonomy" id="206669"/>
    <lineage>
        <taxon>Eukaryota</taxon>
        <taxon>Metazoa</taxon>
        <taxon>Echinodermata</taxon>
        <taxon>Eleutherozoa</taxon>
        <taxon>Echinozoa</taxon>
        <taxon>Holothuroidea</taxon>
        <taxon>Aspidochirotacea</taxon>
        <taxon>Aspidochirotida</taxon>
        <taxon>Holothuriidae</taxon>
        <taxon>Holothuria</taxon>
    </lineage>
</organism>
<comment type="caution">
    <text evidence="8">The sequence shown here is derived from an EMBL/GenBank/DDBJ whole genome shotgun (WGS) entry which is preliminary data.</text>
</comment>
<evidence type="ECO:0000256" key="2">
    <source>
        <dbReference type="ARBA" id="ARBA00010125"/>
    </source>
</evidence>
<feature type="region of interest" description="Disordered" evidence="6">
    <location>
        <begin position="376"/>
        <end position="404"/>
    </location>
</feature>
<dbReference type="GO" id="GO:0004930">
    <property type="term" value="F:G protein-coupled receptor activity"/>
    <property type="evidence" value="ECO:0007669"/>
    <property type="project" value="TreeGrafter"/>
</dbReference>
<protein>
    <submittedName>
        <fullName evidence="8">Transmembrane protein adipocyte-associated 1</fullName>
    </submittedName>
</protein>
<evidence type="ECO:0000256" key="7">
    <source>
        <dbReference type="SAM" id="Phobius"/>
    </source>
</evidence>
<dbReference type="InterPro" id="IPR018781">
    <property type="entry name" value="TPRA1/CAND2/CAND8"/>
</dbReference>
<feature type="transmembrane region" description="Helical" evidence="7">
    <location>
        <begin position="298"/>
        <end position="317"/>
    </location>
</feature>
<dbReference type="OrthoDB" id="10027388at2759"/>
<dbReference type="PANTHER" id="PTHR15876:SF8">
    <property type="entry name" value="TRANSMEMBRANE PROTEIN ADIPOCYTE-ASSOCIATED 1"/>
    <property type="match status" value="1"/>
</dbReference>
<gene>
    <name evidence="8" type="ORF">HOLleu_05745</name>
</gene>
<evidence type="ECO:0000256" key="3">
    <source>
        <dbReference type="ARBA" id="ARBA00022692"/>
    </source>
</evidence>
<comment type="subcellular location">
    <subcellularLocation>
        <location evidence="1">Membrane</location>
        <topology evidence="1">Multi-pass membrane protein</topology>
    </subcellularLocation>
</comment>
<feature type="transmembrane region" description="Helical" evidence="7">
    <location>
        <begin position="78"/>
        <end position="96"/>
    </location>
</feature>
<reference evidence="8" key="1">
    <citation type="submission" date="2021-10" db="EMBL/GenBank/DDBJ databases">
        <title>Tropical sea cucumber genome reveals ecological adaptation and Cuvierian tubules defense mechanism.</title>
        <authorList>
            <person name="Chen T."/>
        </authorList>
    </citation>
    <scope>NUCLEOTIDE SEQUENCE</scope>
    <source>
        <strain evidence="8">Nanhai2018</strain>
        <tissue evidence="8">Muscle</tissue>
    </source>
</reference>
<comment type="similarity">
    <text evidence="2">Belongs to the UPF0359 family.</text>
</comment>
<feature type="transmembrane region" description="Helical" evidence="7">
    <location>
        <begin position="149"/>
        <end position="173"/>
    </location>
</feature>
<keyword evidence="4 7" id="KW-1133">Transmembrane helix</keyword>
<dbReference type="GO" id="GO:0005886">
    <property type="term" value="C:plasma membrane"/>
    <property type="evidence" value="ECO:0007669"/>
    <property type="project" value="TreeGrafter"/>
</dbReference>
<feature type="transmembrane region" description="Helical" evidence="7">
    <location>
        <begin position="261"/>
        <end position="283"/>
    </location>
</feature>
<accession>A0A9Q1CKH8</accession>
<sequence>MPLNFIPALPTEPPDFFNHTNASASPFATSTSHDLNYTATFSTITEVAMESTHVPSNASISICVRVLYETMGNSRVRYWDLALLIPNVFFMLFLILRSKIATLKLRQSNRPILFTFYALVITVTTTSITRAVVSMIVDAESEFGDVIDTILWIVVKFFLVGVELCVVIFGVGFSHLDSKSSITRILFITSVISLAYSITQGVLEVKFPDPHFENPYDIYSHGGMLFWAISSFLFFLCYFTVLILPLTRVKEKIQLPTKHSFYIYVATLAVLYLCQGIGSILIFKNIEGGLCATDVTSFLYFSFFAPLIYVAFLHNFFRSTKQPLLLSYASGQEDETDEVHPMPTPPFVISKEEPGVNRQTPPYHSIYDSTEFLHGSPPQITGQLAFSDNVPDDEEEEDKLAVPP</sequence>
<evidence type="ECO:0000256" key="6">
    <source>
        <dbReference type="SAM" id="MobiDB-lite"/>
    </source>
</evidence>
<dbReference type="AlphaFoldDB" id="A0A9Q1CKH8"/>
<dbReference type="PANTHER" id="PTHR15876">
    <property type="entry name" value="TRANSMEMBRANE PROTEIN ADIPOCYTE-ASSOCIATED 1"/>
    <property type="match status" value="1"/>
</dbReference>
<evidence type="ECO:0000313" key="8">
    <source>
        <dbReference type="EMBL" id="KAJ8046908.1"/>
    </source>
</evidence>
<evidence type="ECO:0000313" key="9">
    <source>
        <dbReference type="Proteomes" id="UP001152320"/>
    </source>
</evidence>